<gene>
    <name evidence="4" type="ORF">PHMEG_00024057</name>
</gene>
<evidence type="ECO:0000256" key="1">
    <source>
        <dbReference type="ARBA" id="ARBA00022801"/>
    </source>
</evidence>
<dbReference type="SUPFAM" id="SSF50630">
    <property type="entry name" value="Acid proteases"/>
    <property type="match status" value="1"/>
</dbReference>
<dbReference type="InterPro" id="IPR021109">
    <property type="entry name" value="Peptidase_aspartic_dom_sf"/>
</dbReference>
<name>A0A225VFM1_9STRA</name>
<keyword evidence="5" id="KW-1185">Reference proteome</keyword>
<keyword evidence="1" id="KW-0378">Hydrolase</keyword>
<proteinExistence type="predicted"/>
<evidence type="ECO:0000259" key="3">
    <source>
        <dbReference type="PROSITE" id="PS50175"/>
    </source>
</evidence>
<reference evidence="5" key="1">
    <citation type="submission" date="2017-03" db="EMBL/GenBank/DDBJ databases">
        <title>Phytopthora megakarya and P. palmivora, two closely related causual agents of cacao black pod achieved similar genome size and gene model numbers by different mechanisms.</title>
        <authorList>
            <person name="Ali S."/>
            <person name="Shao J."/>
            <person name="Larry D.J."/>
            <person name="Kronmiller B."/>
            <person name="Shen D."/>
            <person name="Strem M.D."/>
            <person name="Melnick R.L."/>
            <person name="Guiltinan M.J."/>
            <person name="Tyler B.M."/>
            <person name="Meinhardt L.W."/>
            <person name="Bailey B.A."/>
        </authorList>
    </citation>
    <scope>NUCLEOTIDE SEQUENCE [LARGE SCALE GENOMIC DNA]</scope>
    <source>
        <strain evidence="5">zdho120</strain>
    </source>
</reference>
<sequence>MTSMINDEPVPLDIRQSVSGPPLPPEPEGKPEFKLNPGERYGWWVENDREEERRQCATVHGAVNNFRTQILLDTGAIVSIISLDLARRFKIKLNSQKQIKVSGLGGVPSYITSNVSIGLSQFALFEDCTCDLGSTQMWPSDMDNVARSKMSYEEEEVISGSPKLSMAHDRGL</sequence>
<dbReference type="InterPro" id="IPR001995">
    <property type="entry name" value="Peptidase_A2_cat"/>
</dbReference>
<dbReference type="GO" id="GO:0004190">
    <property type="term" value="F:aspartic-type endopeptidase activity"/>
    <property type="evidence" value="ECO:0007669"/>
    <property type="project" value="InterPro"/>
</dbReference>
<dbReference type="Pfam" id="PF13650">
    <property type="entry name" value="Asp_protease_2"/>
    <property type="match status" value="1"/>
</dbReference>
<accession>A0A225VFM1</accession>
<evidence type="ECO:0000313" key="4">
    <source>
        <dbReference type="EMBL" id="OWZ04102.1"/>
    </source>
</evidence>
<feature type="region of interest" description="Disordered" evidence="2">
    <location>
        <begin position="1"/>
        <end position="32"/>
    </location>
</feature>
<dbReference type="PROSITE" id="PS50175">
    <property type="entry name" value="ASP_PROT_RETROV"/>
    <property type="match status" value="1"/>
</dbReference>
<evidence type="ECO:0000313" key="5">
    <source>
        <dbReference type="Proteomes" id="UP000198211"/>
    </source>
</evidence>
<feature type="domain" description="Peptidase A2" evidence="3">
    <location>
        <begin position="68"/>
        <end position="106"/>
    </location>
</feature>
<comment type="caution">
    <text evidence="4">The sequence shown here is derived from an EMBL/GenBank/DDBJ whole genome shotgun (WGS) entry which is preliminary data.</text>
</comment>
<keyword evidence="4" id="KW-0645">Protease</keyword>
<dbReference type="Proteomes" id="UP000198211">
    <property type="component" value="Unassembled WGS sequence"/>
</dbReference>
<dbReference type="EMBL" id="NBNE01005149">
    <property type="protein sequence ID" value="OWZ04102.1"/>
    <property type="molecule type" value="Genomic_DNA"/>
</dbReference>
<dbReference type="OrthoDB" id="8958038at2759"/>
<protein>
    <submittedName>
        <fullName evidence="4">Aspartic protease</fullName>
    </submittedName>
</protein>
<organism evidence="4 5">
    <name type="scientific">Phytophthora megakarya</name>
    <dbReference type="NCBI Taxonomy" id="4795"/>
    <lineage>
        <taxon>Eukaryota</taxon>
        <taxon>Sar</taxon>
        <taxon>Stramenopiles</taxon>
        <taxon>Oomycota</taxon>
        <taxon>Peronosporomycetes</taxon>
        <taxon>Peronosporales</taxon>
        <taxon>Peronosporaceae</taxon>
        <taxon>Phytophthora</taxon>
    </lineage>
</organism>
<dbReference type="AlphaFoldDB" id="A0A225VFM1"/>
<dbReference type="Gene3D" id="2.40.70.10">
    <property type="entry name" value="Acid Proteases"/>
    <property type="match status" value="1"/>
</dbReference>
<dbReference type="GO" id="GO:0006508">
    <property type="term" value="P:proteolysis"/>
    <property type="evidence" value="ECO:0007669"/>
    <property type="project" value="UniProtKB-KW"/>
</dbReference>
<evidence type="ECO:0000256" key="2">
    <source>
        <dbReference type="SAM" id="MobiDB-lite"/>
    </source>
</evidence>